<proteinExistence type="predicted"/>
<dbReference type="Proteomes" id="UP000800038">
    <property type="component" value="Unassembled WGS sequence"/>
</dbReference>
<sequence length="223" mass="24925">MSHLLNVLPWLSQRLNCIFLAPRRVRQPPSFLNVYDRWIFRFVSHYGLCTKSRISNSINIRTGHGLSARRLSIVLSEHSSCRVAPHCCTSIMRSGWETESGGARRRQQRRATQATGLVSPMNTLQASVLLSLALVPRTHDRRRRGTSLLQMLRANVRQSACTLLGEKIVSSLQVCGYLRTLCCSTKGESESSVHDANACTHRPSPNTKTTALPMENTCLPQPT</sequence>
<name>A0A6A5SYF7_9PLEO</name>
<dbReference type="EMBL" id="ML976010">
    <property type="protein sequence ID" value="KAF1945283.1"/>
    <property type="molecule type" value="Genomic_DNA"/>
</dbReference>
<evidence type="ECO:0000313" key="2">
    <source>
        <dbReference type="Proteomes" id="UP000800038"/>
    </source>
</evidence>
<accession>A0A6A5SYF7</accession>
<organism evidence="1 2">
    <name type="scientific">Clathrospora elynae</name>
    <dbReference type="NCBI Taxonomy" id="706981"/>
    <lineage>
        <taxon>Eukaryota</taxon>
        <taxon>Fungi</taxon>
        <taxon>Dikarya</taxon>
        <taxon>Ascomycota</taxon>
        <taxon>Pezizomycotina</taxon>
        <taxon>Dothideomycetes</taxon>
        <taxon>Pleosporomycetidae</taxon>
        <taxon>Pleosporales</taxon>
        <taxon>Diademaceae</taxon>
        <taxon>Clathrospora</taxon>
    </lineage>
</organism>
<gene>
    <name evidence="1" type="ORF">EJ02DRAFT_52191</name>
</gene>
<keyword evidence="2" id="KW-1185">Reference proteome</keyword>
<dbReference type="AlphaFoldDB" id="A0A6A5SYF7"/>
<protein>
    <submittedName>
        <fullName evidence="1">Uncharacterized protein</fullName>
    </submittedName>
</protein>
<evidence type="ECO:0000313" key="1">
    <source>
        <dbReference type="EMBL" id="KAF1945283.1"/>
    </source>
</evidence>
<reference evidence="1" key="1">
    <citation type="journal article" date="2020" name="Stud. Mycol.">
        <title>101 Dothideomycetes genomes: a test case for predicting lifestyles and emergence of pathogens.</title>
        <authorList>
            <person name="Haridas S."/>
            <person name="Albert R."/>
            <person name="Binder M."/>
            <person name="Bloem J."/>
            <person name="Labutti K."/>
            <person name="Salamov A."/>
            <person name="Andreopoulos B."/>
            <person name="Baker S."/>
            <person name="Barry K."/>
            <person name="Bills G."/>
            <person name="Bluhm B."/>
            <person name="Cannon C."/>
            <person name="Castanera R."/>
            <person name="Culley D."/>
            <person name="Daum C."/>
            <person name="Ezra D."/>
            <person name="Gonzalez J."/>
            <person name="Henrissat B."/>
            <person name="Kuo A."/>
            <person name="Liang C."/>
            <person name="Lipzen A."/>
            <person name="Lutzoni F."/>
            <person name="Magnuson J."/>
            <person name="Mondo S."/>
            <person name="Nolan M."/>
            <person name="Ohm R."/>
            <person name="Pangilinan J."/>
            <person name="Park H.-J."/>
            <person name="Ramirez L."/>
            <person name="Alfaro M."/>
            <person name="Sun H."/>
            <person name="Tritt A."/>
            <person name="Yoshinaga Y."/>
            <person name="Zwiers L.-H."/>
            <person name="Turgeon B."/>
            <person name="Goodwin S."/>
            <person name="Spatafora J."/>
            <person name="Crous P."/>
            <person name="Grigoriev I."/>
        </authorList>
    </citation>
    <scope>NUCLEOTIDE SEQUENCE</scope>
    <source>
        <strain evidence="1">CBS 161.51</strain>
    </source>
</reference>